<reference evidence="2" key="1">
    <citation type="journal article" date="2022" name="New Phytol.">
        <title>Evolutionary transition to the ectomycorrhizal habit in the genomes of a hyperdiverse lineage of mushroom-forming fungi.</title>
        <authorList>
            <person name="Looney B."/>
            <person name="Miyauchi S."/>
            <person name="Morin E."/>
            <person name="Drula E."/>
            <person name="Courty P.E."/>
            <person name="Kohler A."/>
            <person name="Kuo A."/>
            <person name="LaButti K."/>
            <person name="Pangilinan J."/>
            <person name="Lipzen A."/>
            <person name="Riley R."/>
            <person name="Andreopoulos W."/>
            <person name="He G."/>
            <person name="Johnson J."/>
            <person name="Nolan M."/>
            <person name="Tritt A."/>
            <person name="Barry K.W."/>
            <person name="Grigoriev I.V."/>
            <person name="Nagy L.G."/>
            <person name="Hibbett D."/>
            <person name="Henrissat B."/>
            <person name="Matheny P.B."/>
            <person name="Labbe J."/>
            <person name="Martin F.M."/>
        </authorList>
    </citation>
    <scope>NUCLEOTIDE SEQUENCE</scope>
    <source>
        <strain evidence="2">BPL690</strain>
    </source>
</reference>
<name>A0AAD4QPV7_9AGAM</name>
<organism evidence="2 3">
    <name type="scientific">Multifurca ochricompacta</name>
    <dbReference type="NCBI Taxonomy" id="376703"/>
    <lineage>
        <taxon>Eukaryota</taxon>
        <taxon>Fungi</taxon>
        <taxon>Dikarya</taxon>
        <taxon>Basidiomycota</taxon>
        <taxon>Agaricomycotina</taxon>
        <taxon>Agaricomycetes</taxon>
        <taxon>Russulales</taxon>
        <taxon>Russulaceae</taxon>
        <taxon>Multifurca</taxon>
    </lineage>
</organism>
<comment type="caution">
    <text evidence="2">The sequence shown here is derived from an EMBL/GenBank/DDBJ whole genome shotgun (WGS) entry which is preliminary data.</text>
</comment>
<dbReference type="Proteomes" id="UP001203297">
    <property type="component" value="Unassembled WGS sequence"/>
</dbReference>
<evidence type="ECO:0000313" key="2">
    <source>
        <dbReference type="EMBL" id="KAI0303570.1"/>
    </source>
</evidence>
<evidence type="ECO:0000256" key="1">
    <source>
        <dbReference type="SAM" id="SignalP"/>
    </source>
</evidence>
<sequence length="103" mass="11922">MSVLLCCFLAPGASAAPRRRFDPDERHRSLYIDHSCFIHLNKPVSNNVLYHERAPCISYQLLQTLHVMGSTRLEVAHVYIAYFDWRLASNPLHQSSPMETRPR</sequence>
<dbReference type="AlphaFoldDB" id="A0AAD4QPV7"/>
<gene>
    <name evidence="2" type="ORF">B0F90DRAFT_1299182</name>
</gene>
<feature type="chain" id="PRO_5041897109" description="Secreted protein" evidence="1">
    <location>
        <begin position="16"/>
        <end position="103"/>
    </location>
</feature>
<proteinExistence type="predicted"/>
<protein>
    <recommendedName>
        <fullName evidence="4">Secreted protein</fullName>
    </recommendedName>
</protein>
<evidence type="ECO:0000313" key="3">
    <source>
        <dbReference type="Proteomes" id="UP001203297"/>
    </source>
</evidence>
<feature type="signal peptide" evidence="1">
    <location>
        <begin position="1"/>
        <end position="15"/>
    </location>
</feature>
<keyword evidence="1" id="KW-0732">Signal</keyword>
<keyword evidence="3" id="KW-1185">Reference proteome</keyword>
<evidence type="ECO:0008006" key="4">
    <source>
        <dbReference type="Google" id="ProtNLM"/>
    </source>
</evidence>
<dbReference type="EMBL" id="WTXG01000008">
    <property type="protein sequence ID" value="KAI0303570.1"/>
    <property type="molecule type" value="Genomic_DNA"/>
</dbReference>
<accession>A0AAD4QPV7</accession>